<dbReference type="PANTHER" id="PTHR45463">
    <property type="entry name" value="OS09G0392200 PROTEIN"/>
    <property type="match status" value="1"/>
</dbReference>
<dbReference type="SUPFAM" id="SSF81383">
    <property type="entry name" value="F-box domain"/>
    <property type="match status" value="1"/>
</dbReference>
<proteinExistence type="predicted"/>
<evidence type="ECO:0000259" key="2">
    <source>
        <dbReference type="Pfam" id="PF03478"/>
    </source>
</evidence>
<reference evidence="3 4" key="1">
    <citation type="submission" date="2022-01" db="EMBL/GenBank/DDBJ databases">
        <authorList>
            <person name="Xiong W."/>
            <person name="Schranz E."/>
        </authorList>
    </citation>
    <scope>NUCLEOTIDE SEQUENCE [LARGE SCALE GENOMIC DNA]</scope>
</reference>
<sequence>MPKEKSMTRNLNHDDDASSKYRFNTWDNRVAVPWSDLNHVVLFLIMMKFGVIDFISFSGVCKSWRSLALDNKSRFMASRPPMSMSISNRAYEKECYCILEDFEERKFKTLLPHSVGRICVGLTCGYLVLFGRETRDFWLVNPITRQELHFPDVPDYLHRDVPIIKAILVFSRSISEFVFVVVHKFTNIIWFSISGKGAWNHVHSTYPVHDLHAFKGKVYTLTNGCRLFEMRLNPEPELTLLDIENFWKPSFLYPEFVVNSGENLYVMDHNVFNPYKFEELDFGKMMWVTLEKTLTFFISNLNCYSAAINPESWADHPSQYKTYSFCHVDSIDKDRKYKLFTDIMWYFPHRCLDVDLID</sequence>
<evidence type="ECO:0000313" key="3">
    <source>
        <dbReference type="EMBL" id="CAH1429137.1"/>
    </source>
</evidence>
<dbReference type="Pfam" id="PF03478">
    <property type="entry name" value="Beta-prop_KIB1-4"/>
    <property type="match status" value="1"/>
</dbReference>
<dbReference type="Gene3D" id="1.20.1280.50">
    <property type="match status" value="1"/>
</dbReference>
<dbReference type="Proteomes" id="UP001157418">
    <property type="component" value="Unassembled WGS sequence"/>
</dbReference>
<gene>
    <name evidence="3" type="ORF">LVIROSA_LOCUS16013</name>
</gene>
<accession>A0AAU9MTQ0</accession>
<dbReference type="EMBL" id="CAKMRJ010002513">
    <property type="protein sequence ID" value="CAH1429137.1"/>
    <property type="molecule type" value="Genomic_DNA"/>
</dbReference>
<keyword evidence="4" id="KW-1185">Reference proteome</keyword>
<evidence type="ECO:0000259" key="1">
    <source>
        <dbReference type="Pfam" id="PF00646"/>
    </source>
</evidence>
<dbReference type="InterPro" id="IPR005174">
    <property type="entry name" value="KIB1-4_b-propeller"/>
</dbReference>
<evidence type="ECO:0000313" key="4">
    <source>
        <dbReference type="Proteomes" id="UP001157418"/>
    </source>
</evidence>
<dbReference type="PANTHER" id="PTHR45463:SF8">
    <property type="entry name" value="OS09G0392200 PROTEIN"/>
    <property type="match status" value="1"/>
</dbReference>
<dbReference type="InterPro" id="IPR001810">
    <property type="entry name" value="F-box_dom"/>
</dbReference>
<name>A0AAU9MTQ0_9ASTR</name>
<dbReference type="InterPro" id="IPR036047">
    <property type="entry name" value="F-box-like_dom_sf"/>
</dbReference>
<comment type="caution">
    <text evidence="3">The sequence shown here is derived from an EMBL/GenBank/DDBJ whole genome shotgun (WGS) entry which is preliminary data.</text>
</comment>
<organism evidence="3 4">
    <name type="scientific">Lactuca virosa</name>
    <dbReference type="NCBI Taxonomy" id="75947"/>
    <lineage>
        <taxon>Eukaryota</taxon>
        <taxon>Viridiplantae</taxon>
        <taxon>Streptophyta</taxon>
        <taxon>Embryophyta</taxon>
        <taxon>Tracheophyta</taxon>
        <taxon>Spermatophyta</taxon>
        <taxon>Magnoliopsida</taxon>
        <taxon>eudicotyledons</taxon>
        <taxon>Gunneridae</taxon>
        <taxon>Pentapetalae</taxon>
        <taxon>asterids</taxon>
        <taxon>campanulids</taxon>
        <taxon>Asterales</taxon>
        <taxon>Asteraceae</taxon>
        <taxon>Cichorioideae</taxon>
        <taxon>Cichorieae</taxon>
        <taxon>Lactucinae</taxon>
        <taxon>Lactuca</taxon>
    </lineage>
</organism>
<dbReference type="AlphaFoldDB" id="A0AAU9MTQ0"/>
<feature type="domain" description="KIB1-4 beta-propeller" evidence="2">
    <location>
        <begin position="107"/>
        <end position="301"/>
    </location>
</feature>
<dbReference type="Pfam" id="PF00646">
    <property type="entry name" value="F-box"/>
    <property type="match status" value="1"/>
</dbReference>
<protein>
    <recommendedName>
        <fullName evidence="5">F-box domain-containing protein</fullName>
    </recommendedName>
</protein>
<feature type="domain" description="F-box" evidence="1">
    <location>
        <begin position="34"/>
        <end position="73"/>
    </location>
</feature>
<evidence type="ECO:0008006" key="5">
    <source>
        <dbReference type="Google" id="ProtNLM"/>
    </source>
</evidence>